<feature type="domain" description="Citrate transporter-like" evidence="12">
    <location>
        <begin position="99"/>
        <end position="474"/>
    </location>
</feature>
<dbReference type="EMBL" id="PVTK01000005">
    <property type="protein sequence ID" value="PRY64406.1"/>
    <property type="molecule type" value="Genomic_DNA"/>
</dbReference>
<evidence type="ECO:0000256" key="1">
    <source>
        <dbReference type="ARBA" id="ARBA00004141"/>
    </source>
</evidence>
<evidence type="ECO:0000256" key="6">
    <source>
        <dbReference type="ARBA" id="ARBA00023053"/>
    </source>
</evidence>
<evidence type="ECO:0000313" key="13">
    <source>
        <dbReference type="EMBL" id="PRY64406.1"/>
    </source>
</evidence>
<keyword evidence="9" id="KW-0739">Sodium transport</keyword>
<feature type="transmembrane region" description="Helical" evidence="11">
    <location>
        <begin position="82"/>
        <end position="104"/>
    </location>
</feature>
<feature type="transmembrane region" description="Helical" evidence="11">
    <location>
        <begin position="432"/>
        <end position="455"/>
    </location>
</feature>
<organism evidence="13 14">
    <name type="scientific">Vreelandella songnenensis</name>
    <dbReference type="NCBI Taxonomy" id="1176243"/>
    <lineage>
        <taxon>Bacteria</taxon>
        <taxon>Pseudomonadati</taxon>
        <taxon>Pseudomonadota</taxon>
        <taxon>Gammaproteobacteria</taxon>
        <taxon>Oceanospirillales</taxon>
        <taxon>Halomonadaceae</taxon>
        <taxon>Vreelandella</taxon>
    </lineage>
</organism>
<dbReference type="GO" id="GO:0015297">
    <property type="term" value="F:antiporter activity"/>
    <property type="evidence" value="ECO:0007669"/>
    <property type="project" value="UniProtKB-KW"/>
</dbReference>
<dbReference type="Pfam" id="PF03600">
    <property type="entry name" value="CitMHS"/>
    <property type="match status" value="1"/>
</dbReference>
<dbReference type="InterPro" id="IPR045016">
    <property type="entry name" value="NhaD-like"/>
</dbReference>
<dbReference type="GO" id="GO:0016020">
    <property type="term" value="C:membrane"/>
    <property type="evidence" value="ECO:0007669"/>
    <property type="project" value="UniProtKB-SubCell"/>
</dbReference>
<dbReference type="PANTHER" id="PTHR43269:SF2">
    <property type="entry name" value="SODIUM_PROTON ANTIPORTER 1-RELATED"/>
    <property type="match status" value="1"/>
</dbReference>
<dbReference type="PANTHER" id="PTHR43269">
    <property type="entry name" value="SODIUM/PROTON ANTIPORTER 1-RELATED"/>
    <property type="match status" value="1"/>
</dbReference>
<keyword evidence="2" id="KW-0813">Transport</keyword>
<accession>A0A2T0V2K0</accession>
<dbReference type="Proteomes" id="UP000237647">
    <property type="component" value="Unassembled WGS sequence"/>
</dbReference>
<keyword evidence="7" id="KW-0406">Ion transport</keyword>
<keyword evidence="5 11" id="KW-1133">Transmembrane helix</keyword>
<evidence type="ECO:0000256" key="3">
    <source>
        <dbReference type="ARBA" id="ARBA00022449"/>
    </source>
</evidence>
<dbReference type="NCBIfam" id="NF038006">
    <property type="entry name" value="NhaD_1"/>
    <property type="match status" value="1"/>
</dbReference>
<feature type="transmembrane region" description="Helical" evidence="11">
    <location>
        <begin position="58"/>
        <end position="76"/>
    </location>
</feature>
<feature type="transmembrane region" description="Helical" evidence="11">
    <location>
        <begin position="336"/>
        <end position="353"/>
    </location>
</feature>
<keyword evidence="4 11" id="KW-0812">Transmembrane</keyword>
<comment type="caution">
    <text evidence="13">The sequence shown here is derived from an EMBL/GenBank/DDBJ whole genome shotgun (WGS) entry which is preliminary data.</text>
</comment>
<evidence type="ECO:0000256" key="5">
    <source>
        <dbReference type="ARBA" id="ARBA00022989"/>
    </source>
</evidence>
<keyword evidence="8 11" id="KW-0472">Membrane</keyword>
<name>A0A2T0V2K0_9GAMM</name>
<keyword evidence="14" id="KW-1185">Reference proteome</keyword>
<evidence type="ECO:0000256" key="2">
    <source>
        <dbReference type="ARBA" id="ARBA00022448"/>
    </source>
</evidence>
<proteinExistence type="inferred from homology"/>
<dbReference type="InterPro" id="IPR004680">
    <property type="entry name" value="Cit_transptr-like_dom"/>
</dbReference>
<feature type="transmembrane region" description="Helical" evidence="11">
    <location>
        <begin position="144"/>
        <end position="165"/>
    </location>
</feature>
<evidence type="ECO:0000256" key="8">
    <source>
        <dbReference type="ARBA" id="ARBA00023136"/>
    </source>
</evidence>
<reference evidence="13 14" key="1">
    <citation type="submission" date="2018-03" db="EMBL/GenBank/DDBJ databases">
        <title>Genomic Encyclopedia of Type Strains, Phase III (KMG-III): the genomes of soil and plant-associated and newly described type strains.</title>
        <authorList>
            <person name="Whitman W."/>
        </authorList>
    </citation>
    <scope>NUCLEOTIDE SEQUENCE [LARGE SCALE GENOMIC DNA]</scope>
    <source>
        <strain evidence="13 14">CGMCC 1.12152</strain>
    </source>
</reference>
<comment type="similarity">
    <text evidence="10">Belongs to the NhaD Na(+)/H(+) (TC 2.A.62) antiporter family.</text>
</comment>
<gene>
    <name evidence="13" type="ORF">B0H98_10566</name>
</gene>
<feature type="transmembrane region" description="Helical" evidence="11">
    <location>
        <begin position="116"/>
        <end position="132"/>
    </location>
</feature>
<evidence type="ECO:0000256" key="11">
    <source>
        <dbReference type="SAM" id="Phobius"/>
    </source>
</evidence>
<feature type="transmembrane region" description="Helical" evidence="11">
    <location>
        <begin position="467"/>
        <end position="492"/>
    </location>
</feature>
<feature type="transmembrane region" description="Helical" evidence="11">
    <location>
        <begin position="186"/>
        <end position="205"/>
    </location>
</feature>
<protein>
    <submittedName>
        <fullName evidence="13">NhaD family Na+/H+ antiporter</fullName>
    </submittedName>
</protein>
<feature type="transmembrane region" description="Helical" evidence="11">
    <location>
        <begin position="312"/>
        <end position="330"/>
    </location>
</feature>
<feature type="transmembrane region" description="Helical" evidence="11">
    <location>
        <begin position="269"/>
        <end position="291"/>
    </location>
</feature>
<evidence type="ECO:0000313" key="14">
    <source>
        <dbReference type="Proteomes" id="UP000237647"/>
    </source>
</evidence>
<evidence type="ECO:0000259" key="12">
    <source>
        <dbReference type="Pfam" id="PF03600"/>
    </source>
</evidence>
<sequence length="532" mass="59559">MLNQINQRSLFVFILYFTLKTLDRLSEITPPFIHFSQDKNAMPTHYDAPGQRRISRRWLFLLAALLSLYSASTFAVTGEIDLTTSAIGFFAVGIFVLAYALVMAEEKIHMRKSKPVLVAAGIIWSLIGWVYVQNGMSETSEYAFRMTLLEFTELMLFLLVAMTYINAMEERRVFDALRSWMLRKGFNYRTLFWLTGGLAFMLSPIADNLTTALLMCAVITKVAEGDKRFINLACINIVVAANAGGAFSPFGDITTLMVWQAGIIQFQEFFTLFLPSLVNFLIPAVVMSLFIKDQKPASVYEDVQLKRGARRIIGLFLLTILTAVICHTFLHLPPVLGMMTGLGYLQFFGFYLRKSLPRSLERKRERYSRCGDNKKLEQLGSVVPFDVFNRVARAEWDTLLFFYGVVMCVGGLGFMGYLGLLSEALYTNWDATWANIVLGVVSAVVDNIPVMFAVLTMQPEMSHGHWLLITLTAGVGGSLLSIGSAAGVAVMGQARGSYTFMGHLRWAPVIMLGYIASILVHLWLNAESFAVY</sequence>
<dbReference type="GO" id="GO:0006814">
    <property type="term" value="P:sodium ion transport"/>
    <property type="evidence" value="ECO:0007669"/>
    <property type="project" value="UniProtKB-KW"/>
</dbReference>
<evidence type="ECO:0000256" key="10">
    <source>
        <dbReference type="ARBA" id="ARBA00025753"/>
    </source>
</evidence>
<comment type="subcellular location">
    <subcellularLocation>
        <location evidence="1">Membrane</location>
        <topology evidence="1">Multi-pass membrane protein</topology>
    </subcellularLocation>
</comment>
<feature type="transmembrane region" description="Helical" evidence="11">
    <location>
        <begin position="504"/>
        <end position="524"/>
    </location>
</feature>
<evidence type="ECO:0000256" key="7">
    <source>
        <dbReference type="ARBA" id="ARBA00023065"/>
    </source>
</evidence>
<evidence type="ECO:0000256" key="4">
    <source>
        <dbReference type="ARBA" id="ARBA00022692"/>
    </source>
</evidence>
<feature type="transmembrane region" description="Helical" evidence="11">
    <location>
        <begin position="400"/>
        <end position="420"/>
    </location>
</feature>
<dbReference type="AlphaFoldDB" id="A0A2T0V2K0"/>
<keyword evidence="3" id="KW-0050">Antiport</keyword>
<keyword evidence="6" id="KW-0915">Sodium</keyword>
<evidence type="ECO:0000256" key="9">
    <source>
        <dbReference type="ARBA" id="ARBA00023201"/>
    </source>
</evidence>